<gene>
    <name evidence="7" type="ORF">EJ08DRAFT_117595</name>
</gene>
<reference evidence="7" key="1">
    <citation type="journal article" date="2020" name="Stud. Mycol.">
        <title>101 Dothideomycetes genomes: a test case for predicting lifestyles and emergence of pathogens.</title>
        <authorList>
            <person name="Haridas S."/>
            <person name="Albert R."/>
            <person name="Binder M."/>
            <person name="Bloem J."/>
            <person name="Labutti K."/>
            <person name="Salamov A."/>
            <person name="Andreopoulos B."/>
            <person name="Baker S."/>
            <person name="Barry K."/>
            <person name="Bills G."/>
            <person name="Bluhm B."/>
            <person name="Cannon C."/>
            <person name="Castanera R."/>
            <person name="Culley D."/>
            <person name="Daum C."/>
            <person name="Ezra D."/>
            <person name="Gonzalez J."/>
            <person name="Henrissat B."/>
            <person name="Kuo A."/>
            <person name="Liang C."/>
            <person name="Lipzen A."/>
            <person name="Lutzoni F."/>
            <person name="Magnuson J."/>
            <person name="Mondo S."/>
            <person name="Nolan M."/>
            <person name="Ohm R."/>
            <person name="Pangilinan J."/>
            <person name="Park H.-J."/>
            <person name="Ramirez L."/>
            <person name="Alfaro M."/>
            <person name="Sun H."/>
            <person name="Tritt A."/>
            <person name="Yoshinaga Y."/>
            <person name="Zwiers L.-H."/>
            <person name="Turgeon B."/>
            <person name="Goodwin S."/>
            <person name="Spatafora J."/>
            <person name="Crous P."/>
            <person name="Grigoriev I."/>
        </authorList>
    </citation>
    <scope>NUCLEOTIDE SEQUENCE</scope>
    <source>
        <strain evidence="7">CBS 130266</strain>
    </source>
</reference>
<keyword evidence="3" id="KW-0805">Transcription regulation</keyword>
<keyword evidence="6" id="KW-0539">Nucleus</keyword>
<dbReference type="InterPro" id="IPR052360">
    <property type="entry name" value="Transcr_Regulatory_Proteins"/>
</dbReference>
<dbReference type="Proteomes" id="UP000800235">
    <property type="component" value="Unassembled WGS sequence"/>
</dbReference>
<evidence type="ECO:0000256" key="5">
    <source>
        <dbReference type="ARBA" id="ARBA00023163"/>
    </source>
</evidence>
<evidence type="ECO:0000256" key="4">
    <source>
        <dbReference type="ARBA" id="ARBA00023125"/>
    </source>
</evidence>
<keyword evidence="4" id="KW-0238">DNA-binding</keyword>
<proteinExistence type="predicted"/>
<evidence type="ECO:0000256" key="6">
    <source>
        <dbReference type="ARBA" id="ARBA00023242"/>
    </source>
</evidence>
<dbReference type="InterPro" id="IPR021858">
    <property type="entry name" value="Fun_TF"/>
</dbReference>
<sequence>MKSRCNKSKEIVILPALAPLSSKRFETDQDARFFGLFISHCVPQSNRLVDSTLWSQTVLQIAHEELAVKHGLLALGALHANSDICKRQHPAALRNYSKALSEAQQLVRGVHVDEDSTKVLVCALLFHCIETILGCHAAAKAHLSGDLKLLYEKKLLGGDLNDNIASAYRRFDFGAMTFWDHSAPYELDPRVTTRLKSIQLPESFSTLNHATNTLIELFYSMFVIEELHFNKDQLCPSGLTTYIAELN</sequence>
<dbReference type="AlphaFoldDB" id="A0A9P4NV45"/>
<dbReference type="Pfam" id="PF11951">
    <property type="entry name" value="Fungal_trans_2"/>
    <property type="match status" value="1"/>
</dbReference>
<dbReference type="GO" id="GO:0046872">
    <property type="term" value="F:metal ion binding"/>
    <property type="evidence" value="ECO:0007669"/>
    <property type="project" value="UniProtKB-KW"/>
</dbReference>
<accession>A0A9P4NV45</accession>
<dbReference type="GO" id="GO:0003677">
    <property type="term" value="F:DNA binding"/>
    <property type="evidence" value="ECO:0007669"/>
    <property type="project" value="UniProtKB-KW"/>
</dbReference>
<dbReference type="PANTHER" id="PTHR36206">
    <property type="entry name" value="ASPERCRYPTIN BIOSYNTHESIS CLUSTER-SPECIFIC TRANSCRIPTION REGULATOR ATNN-RELATED"/>
    <property type="match status" value="1"/>
</dbReference>
<protein>
    <submittedName>
        <fullName evidence="7">Uncharacterized protein</fullName>
    </submittedName>
</protein>
<keyword evidence="8" id="KW-1185">Reference proteome</keyword>
<evidence type="ECO:0000256" key="1">
    <source>
        <dbReference type="ARBA" id="ARBA00022723"/>
    </source>
</evidence>
<dbReference type="PANTHER" id="PTHR36206:SF4">
    <property type="entry name" value="HYPOTHETICAL CONSERVED PROTEIN (EUROFUNG)-RELATED"/>
    <property type="match status" value="1"/>
</dbReference>
<dbReference type="EMBL" id="MU007024">
    <property type="protein sequence ID" value="KAF2432849.1"/>
    <property type="molecule type" value="Genomic_DNA"/>
</dbReference>
<name>A0A9P4NV45_9PEZI</name>
<dbReference type="OrthoDB" id="3172332at2759"/>
<comment type="caution">
    <text evidence="7">The sequence shown here is derived from an EMBL/GenBank/DDBJ whole genome shotgun (WGS) entry which is preliminary data.</text>
</comment>
<evidence type="ECO:0000256" key="2">
    <source>
        <dbReference type="ARBA" id="ARBA00022833"/>
    </source>
</evidence>
<keyword evidence="2" id="KW-0862">Zinc</keyword>
<evidence type="ECO:0000313" key="7">
    <source>
        <dbReference type="EMBL" id="KAF2432849.1"/>
    </source>
</evidence>
<keyword evidence="1" id="KW-0479">Metal-binding</keyword>
<keyword evidence="5" id="KW-0804">Transcription</keyword>
<organism evidence="7 8">
    <name type="scientific">Tothia fuscella</name>
    <dbReference type="NCBI Taxonomy" id="1048955"/>
    <lineage>
        <taxon>Eukaryota</taxon>
        <taxon>Fungi</taxon>
        <taxon>Dikarya</taxon>
        <taxon>Ascomycota</taxon>
        <taxon>Pezizomycotina</taxon>
        <taxon>Dothideomycetes</taxon>
        <taxon>Pleosporomycetidae</taxon>
        <taxon>Venturiales</taxon>
        <taxon>Cylindrosympodiaceae</taxon>
        <taxon>Tothia</taxon>
    </lineage>
</organism>
<evidence type="ECO:0000256" key="3">
    <source>
        <dbReference type="ARBA" id="ARBA00023015"/>
    </source>
</evidence>
<evidence type="ECO:0000313" key="8">
    <source>
        <dbReference type="Proteomes" id="UP000800235"/>
    </source>
</evidence>